<protein>
    <recommendedName>
        <fullName evidence="12">Peptidase M1 leukotriene A4 hydrolase/aminopeptidase C-terminal domain-containing protein</fullName>
    </recommendedName>
</protein>
<keyword evidence="7 11" id="KW-0862">Zinc</keyword>
<feature type="active site" description="Proton donor" evidence="9">
    <location>
        <position position="406"/>
    </location>
</feature>
<dbReference type="GO" id="GO:0006508">
    <property type="term" value="P:proteolysis"/>
    <property type="evidence" value="ECO:0007669"/>
    <property type="project" value="UniProtKB-KW"/>
</dbReference>
<accession>A0A7S1TM88</accession>
<dbReference type="Pfam" id="PF17900">
    <property type="entry name" value="Peptidase_M1_N"/>
    <property type="match status" value="1"/>
</dbReference>
<dbReference type="Pfam" id="PF01433">
    <property type="entry name" value="Peptidase_M1"/>
    <property type="match status" value="1"/>
</dbReference>
<evidence type="ECO:0000256" key="4">
    <source>
        <dbReference type="ARBA" id="ARBA00022670"/>
    </source>
</evidence>
<evidence type="ECO:0000256" key="9">
    <source>
        <dbReference type="PIRSR" id="PIRSR634015-1"/>
    </source>
</evidence>
<evidence type="ECO:0000256" key="11">
    <source>
        <dbReference type="PIRSR" id="PIRSR634015-3"/>
    </source>
</evidence>
<dbReference type="AlphaFoldDB" id="A0A7S1TM88"/>
<dbReference type="SUPFAM" id="SSF63737">
    <property type="entry name" value="Leukotriene A4 hydrolase N-terminal domain"/>
    <property type="match status" value="1"/>
</dbReference>
<dbReference type="SUPFAM" id="SSF55486">
    <property type="entry name" value="Metalloproteases ('zincins'), catalytic domain"/>
    <property type="match status" value="1"/>
</dbReference>
<evidence type="ECO:0000256" key="2">
    <source>
        <dbReference type="ARBA" id="ARBA00010136"/>
    </source>
</evidence>
<keyword evidence="3" id="KW-0963">Cytoplasm</keyword>
<dbReference type="PANTHER" id="PTHR45726:SF3">
    <property type="entry name" value="LEUKOTRIENE A-4 HYDROLASE"/>
    <property type="match status" value="1"/>
</dbReference>
<organism evidence="13">
    <name type="scientific">Erythrolobus australicus</name>
    <dbReference type="NCBI Taxonomy" id="1077150"/>
    <lineage>
        <taxon>Eukaryota</taxon>
        <taxon>Rhodophyta</taxon>
        <taxon>Bangiophyceae</taxon>
        <taxon>Porphyridiales</taxon>
        <taxon>Porphyridiaceae</taxon>
        <taxon>Erythrolobus</taxon>
    </lineage>
</organism>
<dbReference type="Pfam" id="PF09127">
    <property type="entry name" value="Leuk-A4-hydro_C"/>
    <property type="match status" value="1"/>
</dbReference>
<evidence type="ECO:0000256" key="5">
    <source>
        <dbReference type="ARBA" id="ARBA00022723"/>
    </source>
</evidence>
<feature type="binding site" evidence="10">
    <location>
        <begin position="595"/>
        <end position="597"/>
    </location>
    <ligand>
        <name>a peptide</name>
        <dbReference type="ChEBI" id="CHEBI:60466"/>
    </ligand>
</feature>
<dbReference type="GO" id="GO:0005829">
    <property type="term" value="C:cytosol"/>
    <property type="evidence" value="ECO:0007669"/>
    <property type="project" value="TreeGrafter"/>
</dbReference>
<dbReference type="Gene3D" id="3.30.2010.30">
    <property type="match status" value="1"/>
</dbReference>
<evidence type="ECO:0000256" key="1">
    <source>
        <dbReference type="ARBA" id="ARBA00004496"/>
    </source>
</evidence>
<dbReference type="PANTHER" id="PTHR45726">
    <property type="entry name" value="LEUKOTRIENE A-4 HYDROLASE"/>
    <property type="match status" value="1"/>
</dbReference>
<dbReference type="InterPro" id="IPR042097">
    <property type="entry name" value="Aminopeptidase_N-like_N_sf"/>
</dbReference>
<dbReference type="Gene3D" id="1.25.40.320">
    <property type="entry name" value="Peptidase M1, leukotriene A4 hydrolase/aminopeptidase C-terminal domain"/>
    <property type="match status" value="1"/>
</dbReference>
<dbReference type="InterPro" id="IPR049980">
    <property type="entry name" value="LTA4H_cat"/>
</dbReference>
<name>A0A7S1TM88_9RHOD</name>
<evidence type="ECO:0000259" key="12">
    <source>
        <dbReference type="SMART" id="SM01263"/>
    </source>
</evidence>
<comment type="cofactor">
    <cofactor evidence="11">
        <name>Zn(2+)</name>
        <dbReference type="ChEBI" id="CHEBI:29105"/>
    </cofactor>
    <text evidence="11">Binds 1 zinc ion per subunit.</text>
</comment>
<proteinExistence type="inferred from homology"/>
<dbReference type="SUPFAM" id="SSF48371">
    <property type="entry name" value="ARM repeat"/>
    <property type="match status" value="1"/>
</dbReference>
<dbReference type="InterPro" id="IPR045357">
    <property type="entry name" value="Aminopeptidase_N-like_N"/>
</dbReference>
<feature type="binding site" evidence="10">
    <location>
        <begin position="151"/>
        <end position="153"/>
    </location>
    <ligand>
        <name>a peptide</name>
        <dbReference type="ChEBI" id="CHEBI:60466"/>
    </ligand>
</feature>
<dbReference type="Gene3D" id="1.10.390.10">
    <property type="entry name" value="Neutral Protease Domain 2"/>
    <property type="match status" value="1"/>
</dbReference>
<dbReference type="InterPro" id="IPR016024">
    <property type="entry name" value="ARM-type_fold"/>
</dbReference>
<feature type="active site" description="Proton acceptor" evidence="9">
    <location>
        <position position="318"/>
    </location>
</feature>
<keyword evidence="5 11" id="KW-0479">Metal-binding</keyword>
<keyword evidence="4" id="KW-0645">Protease</keyword>
<feature type="binding site" evidence="11">
    <location>
        <position position="340"/>
    </location>
    <ligand>
        <name>Zn(2+)</name>
        <dbReference type="ChEBI" id="CHEBI:29105"/>
        <note>catalytic</note>
    </ligand>
</feature>
<dbReference type="GO" id="GO:0008270">
    <property type="term" value="F:zinc ion binding"/>
    <property type="evidence" value="ECO:0007669"/>
    <property type="project" value="InterPro"/>
</dbReference>
<dbReference type="EMBL" id="HBGI01004274">
    <property type="protein sequence ID" value="CAD9241005.1"/>
    <property type="molecule type" value="Transcribed_RNA"/>
</dbReference>
<dbReference type="SMART" id="SM01263">
    <property type="entry name" value="Leuk-A4-hydro_C"/>
    <property type="match status" value="1"/>
</dbReference>
<dbReference type="InterPro" id="IPR014782">
    <property type="entry name" value="Peptidase_M1_dom"/>
</dbReference>
<dbReference type="InterPro" id="IPR015211">
    <property type="entry name" value="Peptidase_M1_C"/>
</dbReference>
<dbReference type="CDD" id="cd09599">
    <property type="entry name" value="M1_LTA4H"/>
    <property type="match status" value="1"/>
</dbReference>
<evidence type="ECO:0000256" key="3">
    <source>
        <dbReference type="ARBA" id="ARBA00022490"/>
    </source>
</evidence>
<evidence type="ECO:0000313" key="13">
    <source>
        <dbReference type="EMBL" id="CAD9241005.1"/>
    </source>
</evidence>
<feature type="binding site" evidence="11">
    <location>
        <position position="321"/>
    </location>
    <ligand>
        <name>Zn(2+)</name>
        <dbReference type="ChEBI" id="CHEBI:29105"/>
        <note>catalytic</note>
    </ligand>
</feature>
<dbReference type="Gene3D" id="2.60.40.1730">
    <property type="entry name" value="tricorn interacting facor f3 domain"/>
    <property type="match status" value="1"/>
</dbReference>
<dbReference type="FunFam" id="3.30.2010.30:FF:000001">
    <property type="entry name" value="Leukotriene A(4) hydrolase"/>
    <property type="match status" value="1"/>
</dbReference>
<dbReference type="InterPro" id="IPR001930">
    <property type="entry name" value="Peptidase_M1"/>
</dbReference>
<dbReference type="InterPro" id="IPR027268">
    <property type="entry name" value="Peptidase_M4/M1_CTD_sf"/>
</dbReference>
<dbReference type="InterPro" id="IPR038502">
    <property type="entry name" value="M1_LTA-4_hydro/amino_C_sf"/>
</dbReference>
<evidence type="ECO:0000256" key="7">
    <source>
        <dbReference type="ARBA" id="ARBA00022833"/>
    </source>
</evidence>
<feature type="binding site" evidence="11">
    <location>
        <position position="317"/>
    </location>
    <ligand>
        <name>Zn(2+)</name>
        <dbReference type="ChEBI" id="CHEBI:29105"/>
        <note>catalytic</note>
    </ligand>
</feature>
<feature type="binding site" evidence="10">
    <location>
        <begin position="288"/>
        <end position="293"/>
    </location>
    <ligand>
        <name>a peptide</name>
        <dbReference type="ChEBI" id="CHEBI:60466"/>
    </ligand>
</feature>
<reference evidence="13" key="1">
    <citation type="submission" date="2021-01" db="EMBL/GenBank/DDBJ databases">
        <authorList>
            <person name="Corre E."/>
            <person name="Pelletier E."/>
            <person name="Niang G."/>
            <person name="Scheremetjew M."/>
            <person name="Finn R."/>
            <person name="Kale V."/>
            <person name="Holt S."/>
            <person name="Cochrane G."/>
            <person name="Meng A."/>
            <person name="Brown T."/>
            <person name="Cohen L."/>
        </authorList>
    </citation>
    <scope>NUCLEOTIDE SEQUENCE</scope>
    <source>
        <strain evidence="13">CCMP3124</strain>
    </source>
</reference>
<sequence>MAEVRREDGLREADSATLSNFAQFRLHRLHLELRVEFEQRRLAGAAELTCSRRARSAADDAAIECVLDTRNIKVHAVLVNGERTSSWTLDAEHGHEVFGTPLRIALPESVYSSDEEFQIRIEYETGENASALQWIAPSGTHGGEYPFLFTQCQAIHARSLAPCFDTPAAKCPYSARIVSPEWSTALCSALMTSSTTAPDELDASKRVKISTFDQPIACSSYLIAIACGQLSKIDLSPRACVWSEPGVVADAASEFAAAERFLSTAEEITALPYAWTSYAILCLPPSFPYGGMENPCLTFVTPTLLAGDGSLADVVAHEIAHSWTGNLVTNSTWNHFWLNEGWTMWLQRKIVCAVKSKPLLFDLDARNGIAQLRDDIALFGEDNVLTALCPPLSGVDPDDAFSRVPYEKGFQFLLHIERELGSELFLQLFRSYLATFQNKTITSERFRKFVVDFVAEKRGPQNALAVDWDTWLYAPGMRAMGKPYVELVSALDGTLADAALKFAESWRSEGELPSDGGDDRWNSMSTVERVLVLERLLECPFPPAMAFCERYDLLESRNCELRFRALMLCLKNGALATHPTKVRASVEQMLSTQGRMKYTRPLYREYSKHASDDAKALFAKLNHFYHPICAKMVAKDLARTS</sequence>
<evidence type="ECO:0000256" key="10">
    <source>
        <dbReference type="PIRSR" id="PIRSR634015-2"/>
    </source>
</evidence>
<evidence type="ECO:0000256" key="6">
    <source>
        <dbReference type="ARBA" id="ARBA00022801"/>
    </source>
</evidence>
<dbReference type="GO" id="GO:0008237">
    <property type="term" value="F:metallopeptidase activity"/>
    <property type="evidence" value="ECO:0007669"/>
    <property type="project" value="UniProtKB-KW"/>
</dbReference>
<dbReference type="PRINTS" id="PR00756">
    <property type="entry name" value="ALADIPTASE"/>
</dbReference>
<dbReference type="InterPro" id="IPR034015">
    <property type="entry name" value="M1_LTA4H"/>
</dbReference>
<comment type="subcellular location">
    <subcellularLocation>
        <location evidence="1">Cytoplasm</location>
    </subcellularLocation>
</comment>
<keyword evidence="8" id="KW-0482">Metalloprotease</keyword>
<feature type="domain" description="Peptidase M1 leukotriene A4 hydrolase/aminopeptidase C-terminal" evidence="12">
    <location>
        <begin position="494"/>
        <end position="637"/>
    </location>
</feature>
<keyword evidence="6" id="KW-0378">Hydrolase</keyword>
<gene>
    <name evidence="13" type="ORF">EAUS1353_LOCUS2745</name>
</gene>
<comment type="similarity">
    <text evidence="2">Belongs to the peptidase M1 family.</text>
</comment>
<evidence type="ECO:0000256" key="8">
    <source>
        <dbReference type="ARBA" id="ARBA00023049"/>
    </source>
</evidence>